<dbReference type="NCBIfam" id="TIGR00044">
    <property type="entry name" value="YggS family pyridoxal phosphate-dependent enzyme"/>
    <property type="match status" value="1"/>
</dbReference>
<evidence type="ECO:0000313" key="4">
    <source>
        <dbReference type="Proteomes" id="UP000541610"/>
    </source>
</evidence>
<protein>
    <recommendedName>
        <fullName evidence="5">Pyridoxal phosphate homeostasis protein</fullName>
    </recommendedName>
</protein>
<comment type="caution">
    <text evidence="3">The sequence shown here is derived from an EMBL/GenBank/DDBJ whole genome shotgun (WGS) entry which is preliminary data.</text>
</comment>
<comment type="cofactor">
    <cofactor evidence="2">
        <name>pyridoxal 5'-phosphate</name>
        <dbReference type="ChEBI" id="CHEBI:597326"/>
    </cofactor>
</comment>
<dbReference type="InterPro" id="IPR011078">
    <property type="entry name" value="PyrdxlP_homeostasis"/>
</dbReference>
<gene>
    <name evidence="3" type="ORF">FOZ60_007200</name>
</gene>
<dbReference type="GO" id="GO:0030170">
    <property type="term" value="F:pyridoxal phosphate binding"/>
    <property type="evidence" value="ECO:0007669"/>
    <property type="project" value="InterPro"/>
</dbReference>
<dbReference type="InterPro" id="IPR029066">
    <property type="entry name" value="PLP-binding_barrel"/>
</dbReference>
<name>A0A7J6PES4_PEROL</name>
<feature type="modified residue" description="N6-(pyridoxal phosphate)lysine" evidence="2">
    <location>
        <position position="43"/>
    </location>
</feature>
<dbReference type="SUPFAM" id="SSF51419">
    <property type="entry name" value="PLP-binding barrel"/>
    <property type="match status" value="1"/>
</dbReference>
<reference evidence="3 4" key="1">
    <citation type="submission" date="2020-04" db="EMBL/GenBank/DDBJ databases">
        <title>Perkinsus olseni comparative genomics.</title>
        <authorList>
            <person name="Bogema D.R."/>
        </authorList>
    </citation>
    <scope>NUCLEOTIDE SEQUENCE [LARGE SCALE GENOMIC DNA]</scope>
    <source>
        <strain evidence="3">00978-12</strain>
    </source>
</reference>
<dbReference type="PANTHER" id="PTHR10146:SF14">
    <property type="entry name" value="PYRIDOXAL PHOSPHATE HOMEOSTASIS PROTEIN"/>
    <property type="match status" value="1"/>
</dbReference>
<evidence type="ECO:0008006" key="5">
    <source>
        <dbReference type="Google" id="ProtNLM"/>
    </source>
</evidence>
<keyword evidence="1 2" id="KW-0663">Pyridoxal phosphate</keyword>
<dbReference type="OrthoDB" id="10264196at2759"/>
<dbReference type="PANTHER" id="PTHR10146">
    <property type="entry name" value="PROLINE SYNTHETASE CO-TRANSCRIBED BACTERIAL HOMOLOG PROTEIN"/>
    <property type="match status" value="1"/>
</dbReference>
<dbReference type="Proteomes" id="UP000541610">
    <property type="component" value="Unassembled WGS sequence"/>
</dbReference>
<dbReference type="Gene3D" id="3.20.20.10">
    <property type="entry name" value="Alanine racemase"/>
    <property type="match status" value="2"/>
</dbReference>
<dbReference type="PIRSF" id="PIRSF004848">
    <property type="entry name" value="YBL036c_PLPDEIII"/>
    <property type="match status" value="1"/>
</dbReference>
<evidence type="ECO:0000256" key="2">
    <source>
        <dbReference type="PIRSR" id="PIRSR004848-1"/>
    </source>
</evidence>
<proteinExistence type="predicted"/>
<evidence type="ECO:0000313" key="3">
    <source>
        <dbReference type="EMBL" id="KAF4694688.1"/>
    </source>
</evidence>
<dbReference type="EMBL" id="JABANP010000029">
    <property type="protein sequence ID" value="KAF4694688.1"/>
    <property type="molecule type" value="Genomic_DNA"/>
</dbReference>
<organism evidence="3 4">
    <name type="scientific">Perkinsus olseni</name>
    <name type="common">Perkinsus atlanticus</name>
    <dbReference type="NCBI Taxonomy" id="32597"/>
    <lineage>
        <taxon>Eukaryota</taxon>
        <taxon>Sar</taxon>
        <taxon>Alveolata</taxon>
        <taxon>Perkinsozoa</taxon>
        <taxon>Perkinsea</taxon>
        <taxon>Perkinsida</taxon>
        <taxon>Perkinsidae</taxon>
        <taxon>Perkinsus</taxon>
    </lineage>
</organism>
<dbReference type="AlphaFoldDB" id="A0A7J6PES4"/>
<accession>A0A7J6PES4</accession>
<sequence length="254" mass="28196">MSTDSSENCEAVDVASNIEKIRSEIAAYSKGREGEVKLLAVSKTKPMSMLMEAYDKCGQRHFGENYVQELMEKAKEMPKDIKWHMIGTVLAKGIDPKGLKASVIGHLQRNKVTPLLKAVPHLYAVESVDSIKLADKLNAAATTTREEGLRSEPSQCETIVFIEVMTSDEITKTGIEKDEDIDELAEHITTQCTGLKLLGLMTVANPDLTIARENFERLAAIRERLAKKLSLSHKLELSMGMTHDMQIAIECGEY</sequence>
<evidence type="ECO:0000256" key="1">
    <source>
        <dbReference type="ARBA" id="ARBA00022898"/>
    </source>
</evidence>